<dbReference type="Gene3D" id="3.30.70.80">
    <property type="entry name" value="Peptidase S8 propeptide/proteinase inhibitor I9"/>
    <property type="match status" value="1"/>
</dbReference>
<dbReference type="PROSITE" id="PS00137">
    <property type="entry name" value="SUBTILASE_HIS"/>
    <property type="match status" value="1"/>
</dbReference>
<evidence type="ECO:0000313" key="10">
    <source>
        <dbReference type="Proteomes" id="UP001595555"/>
    </source>
</evidence>
<dbReference type="InterPro" id="IPR023827">
    <property type="entry name" value="Peptidase_S8_Asp-AS"/>
</dbReference>
<feature type="domain" description="Peptidase S8/S53" evidence="8">
    <location>
        <begin position="164"/>
        <end position="394"/>
    </location>
</feature>
<dbReference type="InterPro" id="IPR022398">
    <property type="entry name" value="Peptidase_S8_His-AS"/>
</dbReference>
<dbReference type="InterPro" id="IPR000209">
    <property type="entry name" value="Peptidase_S8/S53_dom"/>
</dbReference>
<dbReference type="Proteomes" id="UP001595555">
    <property type="component" value="Unassembled WGS sequence"/>
</dbReference>
<proteinExistence type="inferred from homology"/>
<dbReference type="InterPro" id="IPR034193">
    <property type="entry name" value="PCSK9_ProteinaseK-like"/>
</dbReference>
<dbReference type="PROSITE" id="PS00136">
    <property type="entry name" value="SUBTILASE_ASP"/>
    <property type="match status" value="1"/>
</dbReference>
<dbReference type="InterPro" id="IPR050131">
    <property type="entry name" value="Peptidase_S8_subtilisin-like"/>
</dbReference>
<dbReference type="InterPro" id="IPR037045">
    <property type="entry name" value="S8pro/Inhibitor_I9_sf"/>
</dbReference>
<feature type="active site" description="Charge relay system" evidence="5">
    <location>
        <position position="206"/>
    </location>
</feature>
<dbReference type="PROSITE" id="PS51892">
    <property type="entry name" value="SUBTILASE"/>
    <property type="match status" value="1"/>
</dbReference>
<dbReference type="PANTHER" id="PTHR43806">
    <property type="entry name" value="PEPTIDASE S8"/>
    <property type="match status" value="1"/>
</dbReference>
<keyword evidence="3 5" id="KW-0378">Hydrolase</keyword>
<feature type="chain" id="PRO_5046830743" evidence="7">
    <location>
        <begin position="28"/>
        <end position="704"/>
    </location>
</feature>
<evidence type="ECO:0000259" key="8">
    <source>
        <dbReference type="Pfam" id="PF00082"/>
    </source>
</evidence>
<dbReference type="PANTHER" id="PTHR43806:SF11">
    <property type="entry name" value="CEREVISIN-RELATED"/>
    <property type="match status" value="1"/>
</dbReference>
<keyword evidence="7" id="KW-0732">Signal</keyword>
<evidence type="ECO:0000256" key="6">
    <source>
        <dbReference type="RuleBase" id="RU003355"/>
    </source>
</evidence>
<evidence type="ECO:0000256" key="2">
    <source>
        <dbReference type="ARBA" id="ARBA00022670"/>
    </source>
</evidence>
<evidence type="ECO:0000256" key="3">
    <source>
        <dbReference type="ARBA" id="ARBA00022801"/>
    </source>
</evidence>
<keyword evidence="4 5" id="KW-0720">Serine protease</keyword>
<feature type="active site" description="Charge relay system" evidence="5">
    <location>
        <position position="173"/>
    </location>
</feature>
<comment type="caution">
    <text evidence="9">The sequence shown here is derived from an EMBL/GenBank/DDBJ whole genome shotgun (WGS) entry which is preliminary data.</text>
</comment>
<evidence type="ECO:0000313" key="9">
    <source>
        <dbReference type="EMBL" id="MFC3114354.1"/>
    </source>
</evidence>
<dbReference type="InterPro" id="IPR036852">
    <property type="entry name" value="Peptidase_S8/S53_dom_sf"/>
</dbReference>
<reference evidence="10" key="1">
    <citation type="journal article" date="2019" name="Int. J. Syst. Evol. Microbiol.">
        <title>The Global Catalogue of Microorganisms (GCM) 10K type strain sequencing project: providing services to taxonomists for standard genome sequencing and annotation.</title>
        <authorList>
            <consortium name="The Broad Institute Genomics Platform"/>
            <consortium name="The Broad Institute Genome Sequencing Center for Infectious Disease"/>
            <person name="Wu L."/>
            <person name="Ma J."/>
        </authorList>
    </citation>
    <scope>NUCLEOTIDE SEQUENCE [LARGE SCALE GENOMIC DNA]</scope>
    <source>
        <strain evidence="10">KCTC 52237</strain>
    </source>
</reference>
<dbReference type="Pfam" id="PF00082">
    <property type="entry name" value="Peptidase_S8"/>
    <property type="match status" value="1"/>
</dbReference>
<dbReference type="InterPro" id="IPR015500">
    <property type="entry name" value="Peptidase_S8_subtilisin-rel"/>
</dbReference>
<sequence>MYSAIFKPQLAGFICTLICAFASLAVAADKPAPIYGLDHPLRIPDQYVVVLKPQANAQNKATLNALKQELGDKGFVVEHQFKRALQGFKINIGKSSGARLAINSNSLDALSRNPQVAFIEADRWVYADQINTNVRTQSPVVWGLDRIDQEHLPLSNSYTYNRTGAGVNVYVIDSGIRADHQEFTGRVAGGVSFANNPSALDDCTGHGTHVAGTIGGNMFGVAKEVTLWSVRVFDCSNTTSWSQILAGLEWVIANHQRPAVVNMSLGGSRFNSINLAVDNAVSAGISVVVAAGNSNEDACNTSPASAKSALTVGASTLTDSRADFSNWGSCIDLFAPGQYISSSWHTSTTAINSQSGTSMAAPHVAGVVALYLQQQPQAAPAQVAQALADKANKSKLLNTGSGSPNLLLSSNITGFNANFEQLTFRGDANNWAATPMTLVADNTWEIQITQAAGTSMQFKFDLLGDWYQNYGDNEGDGQAEPYGNNIKLPCGGNHRIRFDDRNLRYSIETTPACSRADWKRTVIFIEGITQTNQNLFIRGGIDHAYAAQQGINCTAENQHCAIPIRHLNLRNATSAPWKQGDDFLDWYGAEATQSSSAQGSPLDWTTNIWPAAWGAARYVSSDGYGLSPLNLWGSHYWMLDVEMDCSRTRNGWFEFKSFISNGAGWEGNISQPGAPYASSNHFAQCGRISSFRRNQDNQVWVGDF</sequence>
<name>A0ABV7FEE4_9GAMM</name>
<dbReference type="SUPFAM" id="SSF52743">
    <property type="entry name" value="Subtilisin-like"/>
    <property type="match status" value="1"/>
</dbReference>
<dbReference type="PROSITE" id="PS00138">
    <property type="entry name" value="SUBTILASE_SER"/>
    <property type="match status" value="1"/>
</dbReference>
<protein>
    <submittedName>
        <fullName evidence="9">S8 family serine peptidase</fullName>
    </submittedName>
</protein>
<organism evidence="9 10">
    <name type="scientific">Cellvibrio fontiphilus</name>
    <dbReference type="NCBI Taxonomy" id="1815559"/>
    <lineage>
        <taxon>Bacteria</taxon>
        <taxon>Pseudomonadati</taxon>
        <taxon>Pseudomonadota</taxon>
        <taxon>Gammaproteobacteria</taxon>
        <taxon>Cellvibrionales</taxon>
        <taxon>Cellvibrionaceae</taxon>
        <taxon>Cellvibrio</taxon>
    </lineage>
</organism>
<dbReference type="RefSeq" id="WP_378115620.1">
    <property type="nucleotide sequence ID" value="NZ_JBHRTF010000002.1"/>
</dbReference>
<dbReference type="InterPro" id="IPR013783">
    <property type="entry name" value="Ig-like_fold"/>
</dbReference>
<keyword evidence="10" id="KW-1185">Reference proteome</keyword>
<gene>
    <name evidence="9" type="ORF">ACFODX_02220</name>
</gene>
<dbReference type="EMBL" id="JBHRTF010000002">
    <property type="protein sequence ID" value="MFC3114354.1"/>
    <property type="molecule type" value="Genomic_DNA"/>
</dbReference>
<feature type="active site" description="Charge relay system" evidence="5">
    <location>
        <position position="358"/>
    </location>
</feature>
<dbReference type="InterPro" id="IPR023828">
    <property type="entry name" value="Peptidase_S8_Ser-AS"/>
</dbReference>
<evidence type="ECO:0000256" key="4">
    <source>
        <dbReference type="ARBA" id="ARBA00022825"/>
    </source>
</evidence>
<dbReference type="CDD" id="cd04077">
    <property type="entry name" value="Peptidases_S8_PCSK9_ProteinaseK_like"/>
    <property type="match status" value="1"/>
</dbReference>
<evidence type="ECO:0000256" key="5">
    <source>
        <dbReference type="PROSITE-ProRule" id="PRU01240"/>
    </source>
</evidence>
<dbReference type="PRINTS" id="PR00723">
    <property type="entry name" value="SUBTILISIN"/>
</dbReference>
<evidence type="ECO:0000256" key="7">
    <source>
        <dbReference type="SAM" id="SignalP"/>
    </source>
</evidence>
<evidence type="ECO:0000256" key="1">
    <source>
        <dbReference type="ARBA" id="ARBA00011073"/>
    </source>
</evidence>
<dbReference type="Gene3D" id="3.40.50.200">
    <property type="entry name" value="Peptidase S8/S53 domain"/>
    <property type="match status" value="1"/>
</dbReference>
<keyword evidence="2 5" id="KW-0645">Protease</keyword>
<dbReference type="Gene3D" id="2.60.40.10">
    <property type="entry name" value="Immunoglobulins"/>
    <property type="match status" value="1"/>
</dbReference>
<accession>A0ABV7FEE4</accession>
<dbReference type="SUPFAM" id="SSF54897">
    <property type="entry name" value="Protease propeptides/inhibitors"/>
    <property type="match status" value="1"/>
</dbReference>
<comment type="similarity">
    <text evidence="1 5 6">Belongs to the peptidase S8 family.</text>
</comment>
<feature type="signal peptide" evidence="7">
    <location>
        <begin position="1"/>
        <end position="27"/>
    </location>
</feature>